<dbReference type="InterPro" id="IPR001509">
    <property type="entry name" value="Epimerase_deHydtase"/>
</dbReference>
<organism evidence="2 3">
    <name type="scientific">Euzebya pacifica</name>
    <dbReference type="NCBI Taxonomy" id="1608957"/>
    <lineage>
        <taxon>Bacteria</taxon>
        <taxon>Bacillati</taxon>
        <taxon>Actinomycetota</taxon>
        <taxon>Nitriliruptoria</taxon>
        <taxon>Euzebyales</taxon>
    </lineage>
</organism>
<dbReference type="OrthoDB" id="3174087at2"/>
<dbReference type="InterPro" id="IPR002347">
    <property type="entry name" value="SDR_fam"/>
</dbReference>
<dbReference type="Gene3D" id="3.40.50.720">
    <property type="entry name" value="NAD(P)-binding Rossmann-like Domain"/>
    <property type="match status" value="1"/>
</dbReference>
<proteinExistence type="predicted"/>
<keyword evidence="3" id="KW-1185">Reference proteome</keyword>
<protein>
    <submittedName>
        <fullName evidence="2">UDP-glucose 4-epimerase</fullName>
    </submittedName>
</protein>
<dbReference type="SUPFAM" id="SSF51735">
    <property type="entry name" value="NAD(P)-binding Rossmann-fold domains"/>
    <property type="match status" value="1"/>
</dbReference>
<dbReference type="Proteomes" id="UP000264006">
    <property type="component" value="Chromosome"/>
</dbReference>
<evidence type="ECO:0000313" key="3">
    <source>
        <dbReference type="Proteomes" id="UP000264006"/>
    </source>
</evidence>
<dbReference type="PRINTS" id="PR00081">
    <property type="entry name" value="GDHRDH"/>
</dbReference>
<reference evidence="2 3" key="1">
    <citation type="submission" date="2018-09" db="EMBL/GenBank/DDBJ databases">
        <title>Complete genome sequence of Euzebya sp. DY32-46 isolated from seawater of Pacific Ocean.</title>
        <authorList>
            <person name="Xu L."/>
            <person name="Wu Y.-H."/>
            <person name="Xu X.-W."/>
        </authorList>
    </citation>
    <scope>NUCLEOTIDE SEQUENCE [LARGE SCALE GENOMIC DNA]</scope>
    <source>
        <strain evidence="2 3">DY32-46</strain>
    </source>
</reference>
<dbReference type="InterPro" id="IPR050177">
    <property type="entry name" value="Lipid_A_modif_metabolic_enz"/>
</dbReference>
<evidence type="ECO:0000259" key="1">
    <source>
        <dbReference type="Pfam" id="PF01370"/>
    </source>
</evidence>
<accession>A0A346XU18</accession>
<name>A0A346XU18_9ACTN</name>
<dbReference type="InterPro" id="IPR036291">
    <property type="entry name" value="NAD(P)-bd_dom_sf"/>
</dbReference>
<evidence type="ECO:0000313" key="2">
    <source>
        <dbReference type="EMBL" id="AXV05715.1"/>
    </source>
</evidence>
<sequence length="330" mass="34542">MDQPLIDIASATPVTPSTVLVTGGSGFIGRSLVAELLRRGAEVINLDPVPGPGRWLAGDVRHLPPDLPVVDAVVHVAGLAGGGSPTDVELHDVNAGGTTEVVDHAVRTGVGRFVLISSIAVLGPSELPLDESAPPRPTTAYGRSKLLAERAVLRAAREAELEVTVVRPGYVFGRDNRGNFGRMVAAARVGRFAIPGREDTLKAGIYLPDLVGLLARTLEEPAPPRIVHAVYPDTPTLLALVRMLHERLAAGPLSRRGSEPRVVPEPLVRAGIAALDMAARAGVSSAADLSETMHKLRESSNVVSSVVPGSSWAFGWQTALDDLLVSGVDG</sequence>
<feature type="domain" description="NAD-dependent epimerase/dehydratase" evidence="1">
    <location>
        <begin position="19"/>
        <end position="211"/>
    </location>
</feature>
<dbReference type="EMBL" id="CP031165">
    <property type="protein sequence ID" value="AXV05715.1"/>
    <property type="molecule type" value="Genomic_DNA"/>
</dbReference>
<dbReference type="KEGG" id="euz:DVS28_a1014"/>
<dbReference type="PANTHER" id="PTHR43245">
    <property type="entry name" value="BIFUNCTIONAL POLYMYXIN RESISTANCE PROTEIN ARNA"/>
    <property type="match status" value="1"/>
</dbReference>
<dbReference type="AlphaFoldDB" id="A0A346XU18"/>
<gene>
    <name evidence="2" type="ORF">DVS28_a1014</name>
</gene>
<dbReference type="RefSeq" id="WP_114590482.1">
    <property type="nucleotide sequence ID" value="NZ_CP031165.1"/>
</dbReference>
<dbReference type="Pfam" id="PF01370">
    <property type="entry name" value="Epimerase"/>
    <property type="match status" value="1"/>
</dbReference>